<keyword evidence="5" id="KW-0430">Lectin</keyword>
<evidence type="ECO:0000313" key="8">
    <source>
        <dbReference type="EMBL" id="ACB95984.1"/>
    </source>
</evidence>
<sequence>MRIACSLLALGLSVIGSGTPAIAPAQAQALRNAITVSSSQNSLIEPVQYRRYRGGYYGGGYYGGGDVAGAAIAGGLLGLAAGAAIAGAANSAPPPGYYGGGAPVDPNWIAYCARKYRSFDPASGTYLAYDGNRYMCQ</sequence>
<name>B2IHU1_BEII9</name>
<keyword evidence="4" id="KW-0472">Membrane</keyword>
<gene>
    <name evidence="8" type="ordered locus">Bind_2373</name>
</gene>
<comment type="function">
    <text evidence="6">Has immunoglobulin-binding and hemagglutination properties, and can bind to mannose. Essential for virulence. May be involved in LPS biosynthesis or polysaccharide transport.</text>
</comment>
<accession>B2IHU1</accession>
<reference evidence="9" key="1">
    <citation type="submission" date="2008-03" db="EMBL/GenBank/DDBJ databases">
        <title>Complete sequence of chromosome of Beijerinckia indica subsp. indica ATCC 9039.</title>
        <authorList>
            <consortium name="US DOE Joint Genome Institute"/>
            <person name="Copeland A."/>
            <person name="Lucas S."/>
            <person name="Lapidus A."/>
            <person name="Glavina del Rio T."/>
            <person name="Dalin E."/>
            <person name="Tice H."/>
            <person name="Bruce D."/>
            <person name="Goodwin L."/>
            <person name="Pitluck S."/>
            <person name="LaButti K."/>
            <person name="Schmutz J."/>
            <person name="Larimer F."/>
            <person name="Land M."/>
            <person name="Hauser L."/>
            <person name="Kyrpides N."/>
            <person name="Mikhailova N."/>
            <person name="Dunfield P.F."/>
            <person name="Dedysh S.N."/>
            <person name="Liesack W."/>
            <person name="Saw J.H."/>
            <person name="Alam M."/>
            <person name="Chen Y."/>
            <person name="Murrell J.C."/>
            <person name="Richardson P."/>
        </authorList>
    </citation>
    <scope>NUCLEOTIDE SEQUENCE [LARGE SCALE GENOMIC DNA]</scope>
    <source>
        <strain evidence="9">ATCC 9039 / DSM 1715 / NCIMB 8712</strain>
    </source>
</reference>
<evidence type="ECO:0000256" key="3">
    <source>
        <dbReference type="ARBA" id="ARBA00020552"/>
    </source>
</evidence>
<dbReference type="RefSeq" id="WP_012385337.1">
    <property type="nucleotide sequence ID" value="NC_010581.1"/>
</dbReference>
<keyword evidence="4" id="KW-1003">Cell membrane</keyword>
<dbReference type="Proteomes" id="UP000001695">
    <property type="component" value="Chromosome"/>
</dbReference>
<comment type="similarity">
    <text evidence="2">Belongs to the BA14k family.</text>
</comment>
<proteinExistence type="inferred from homology"/>
<evidence type="ECO:0000256" key="6">
    <source>
        <dbReference type="ARBA" id="ARBA00025321"/>
    </source>
</evidence>
<comment type="subcellular location">
    <subcellularLocation>
        <location evidence="1">Membrane</location>
        <topology evidence="1">Single-pass membrane protein</topology>
    </subcellularLocation>
</comment>
<evidence type="ECO:0000256" key="5">
    <source>
        <dbReference type="ARBA" id="ARBA00022734"/>
    </source>
</evidence>
<evidence type="ECO:0000256" key="2">
    <source>
        <dbReference type="ARBA" id="ARBA00010270"/>
    </source>
</evidence>
<evidence type="ECO:0000313" key="9">
    <source>
        <dbReference type="Proteomes" id="UP000001695"/>
    </source>
</evidence>
<dbReference type="eggNOG" id="ENOG503346P">
    <property type="taxonomic scope" value="Bacteria"/>
</dbReference>
<keyword evidence="9" id="KW-1185">Reference proteome</keyword>
<dbReference type="OrthoDB" id="8256082at2"/>
<feature type="signal peptide" evidence="7">
    <location>
        <begin position="1"/>
        <end position="23"/>
    </location>
</feature>
<evidence type="ECO:0000256" key="1">
    <source>
        <dbReference type="ARBA" id="ARBA00004167"/>
    </source>
</evidence>
<evidence type="ECO:0000256" key="7">
    <source>
        <dbReference type="SAM" id="SignalP"/>
    </source>
</evidence>
<evidence type="ECO:0000256" key="4">
    <source>
        <dbReference type="ARBA" id="ARBA00022475"/>
    </source>
</evidence>
<dbReference type="STRING" id="395963.Bind_2373"/>
<dbReference type="KEGG" id="bid:Bind_2373"/>
<feature type="chain" id="PRO_5002776701" description="Lectin-like protein BA14k" evidence="7">
    <location>
        <begin position="24"/>
        <end position="137"/>
    </location>
</feature>
<dbReference type="HOGENOM" id="CLU_095992_3_0_5"/>
<protein>
    <recommendedName>
        <fullName evidence="3">Lectin-like protein BA14k</fullName>
    </recommendedName>
</protein>
<dbReference type="AlphaFoldDB" id="B2IHU1"/>
<dbReference type="InterPro" id="IPR012413">
    <property type="entry name" value="BA14K"/>
</dbReference>
<dbReference type="EMBL" id="CP001016">
    <property type="protein sequence ID" value="ACB95984.1"/>
    <property type="molecule type" value="Genomic_DNA"/>
</dbReference>
<reference evidence="8 9" key="2">
    <citation type="journal article" date="2010" name="J. Bacteriol.">
        <title>Complete genome sequence of Beijerinckia indica subsp. indica.</title>
        <authorList>
            <person name="Tamas I."/>
            <person name="Dedysh S.N."/>
            <person name="Liesack W."/>
            <person name="Stott M.B."/>
            <person name="Alam M."/>
            <person name="Murrell J.C."/>
            <person name="Dunfield P.F."/>
        </authorList>
    </citation>
    <scope>NUCLEOTIDE SEQUENCE [LARGE SCALE GENOMIC DNA]</scope>
    <source>
        <strain evidence="9">ATCC 9039 / DSM 1715 / NCIMB 8712</strain>
    </source>
</reference>
<dbReference type="GO" id="GO:0030246">
    <property type="term" value="F:carbohydrate binding"/>
    <property type="evidence" value="ECO:0007669"/>
    <property type="project" value="UniProtKB-KW"/>
</dbReference>
<keyword evidence="7" id="KW-0732">Signal</keyword>
<organism evidence="8 9">
    <name type="scientific">Beijerinckia indica subsp. indica (strain ATCC 9039 / DSM 1715 / NCIMB 8712)</name>
    <dbReference type="NCBI Taxonomy" id="395963"/>
    <lineage>
        <taxon>Bacteria</taxon>
        <taxon>Pseudomonadati</taxon>
        <taxon>Pseudomonadota</taxon>
        <taxon>Alphaproteobacteria</taxon>
        <taxon>Hyphomicrobiales</taxon>
        <taxon>Beijerinckiaceae</taxon>
        <taxon>Beijerinckia</taxon>
    </lineage>
</organism>
<dbReference type="Pfam" id="PF07886">
    <property type="entry name" value="BA14K"/>
    <property type="match status" value="1"/>
</dbReference>
<dbReference type="GO" id="GO:0016020">
    <property type="term" value="C:membrane"/>
    <property type="evidence" value="ECO:0007669"/>
    <property type="project" value="UniProtKB-SubCell"/>
</dbReference>